<evidence type="ECO:0000259" key="15">
    <source>
        <dbReference type="Pfam" id="PF22969"/>
    </source>
</evidence>
<evidence type="ECO:0000259" key="14">
    <source>
        <dbReference type="Pfam" id="PF22967"/>
    </source>
</evidence>
<dbReference type="Gene3D" id="2.60.40.1080">
    <property type="match status" value="1"/>
</dbReference>
<dbReference type="Pfam" id="PF26182">
    <property type="entry name" value="Ig_NUP210_5th"/>
    <property type="match status" value="1"/>
</dbReference>
<feature type="transmembrane region" description="Helical" evidence="9">
    <location>
        <begin position="1771"/>
        <end position="1789"/>
    </location>
</feature>
<keyword evidence="8" id="KW-0539">Nucleus</keyword>
<dbReference type="Pfam" id="PF26183">
    <property type="entry name" value="Ig_NUP210_14th"/>
    <property type="match status" value="1"/>
</dbReference>
<dbReference type="InterPro" id="IPR008964">
    <property type="entry name" value="Invasin/intimin_cell_adhesion"/>
</dbReference>
<dbReference type="GO" id="GO:0031965">
    <property type="term" value="C:nuclear membrane"/>
    <property type="evidence" value="ECO:0007669"/>
    <property type="project" value="UniProtKB-SubCell"/>
</dbReference>
<dbReference type="Pfam" id="PF24935">
    <property type="entry name" value="Ig_NUP210_6th"/>
    <property type="match status" value="1"/>
</dbReference>
<organism evidence="20 21">
    <name type="scientific">Parthenolecanium corni</name>
    <dbReference type="NCBI Taxonomy" id="536013"/>
    <lineage>
        <taxon>Eukaryota</taxon>
        <taxon>Metazoa</taxon>
        <taxon>Ecdysozoa</taxon>
        <taxon>Arthropoda</taxon>
        <taxon>Hexapoda</taxon>
        <taxon>Insecta</taxon>
        <taxon>Pterygota</taxon>
        <taxon>Neoptera</taxon>
        <taxon>Paraneoptera</taxon>
        <taxon>Hemiptera</taxon>
        <taxon>Sternorrhyncha</taxon>
        <taxon>Coccoidea</taxon>
        <taxon>Coccidae</taxon>
        <taxon>Parthenolecanium</taxon>
    </lineage>
</organism>
<feature type="domain" description="NUP210 Ig-like" evidence="15">
    <location>
        <begin position="116"/>
        <end position="224"/>
    </location>
</feature>
<dbReference type="Pfam" id="PF26184">
    <property type="entry name" value="Ig_NUP210_8th"/>
    <property type="match status" value="1"/>
</dbReference>
<keyword evidence="7" id="KW-0325">Glycoprotein</keyword>
<dbReference type="Pfam" id="PF26181">
    <property type="entry name" value="Ig_NUP210_13th"/>
    <property type="match status" value="1"/>
</dbReference>
<name>A0AAN9Y282_9HEMI</name>
<evidence type="ECO:0000259" key="13">
    <source>
        <dbReference type="Pfam" id="PF22963"/>
    </source>
</evidence>
<feature type="chain" id="PRO_5042816072" description="Nuclear pore membrane glycoprotein 210" evidence="10">
    <location>
        <begin position="17"/>
        <end position="1836"/>
    </location>
</feature>
<protein>
    <recommendedName>
        <fullName evidence="22">Nuclear pore membrane glycoprotein 210</fullName>
    </recommendedName>
</protein>
<evidence type="ECO:0000259" key="12">
    <source>
        <dbReference type="Pfam" id="PF22959"/>
    </source>
</evidence>
<dbReference type="Pfam" id="PF22959">
    <property type="entry name" value="Ig_NUP210_15th"/>
    <property type="match status" value="1"/>
</dbReference>
<evidence type="ECO:0000259" key="16">
    <source>
        <dbReference type="Pfam" id="PF24902"/>
    </source>
</evidence>
<evidence type="ECO:0000256" key="1">
    <source>
        <dbReference type="ARBA" id="ARBA00004590"/>
    </source>
</evidence>
<comment type="caution">
    <text evidence="20">The sequence shown here is derived from an EMBL/GenBank/DDBJ whole genome shotgun (WGS) entry which is preliminary data.</text>
</comment>
<dbReference type="InterPro" id="IPR056899">
    <property type="entry name" value="Ig_NUP210_9th"/>
</dbReference>
<dbReference type="InterPro" id="IPR055098">
    <property type="entry name" value="Ig_NUP210_3rd"/>
</dbReference>
<gene>
    <name evidence="20" type="ORF">V9T40_004959</name>
</gene>
<dbReference type="Proteomes" id="UP001367676">
    <property type="component" value="Unassembled WGS sequence"/>
</dbReference>
<dbReference type="InterPro" id="IPR058779">
    <property type="entry name" value="Ig_NUP210_13th"/>
</dbReference>
<keyword evidence="5 9" id="KW-1133">Transmembrane helix</keyword>
<dbReference type="EMBL" id="JBBCAQ010000032">
    <property type="protein sequence ID" value="KAK7583996.1"/>
    <property type="molecule type" value="Genomic_DNA"/>
</dbReference>
<feature type="domain" description="NUP210 Ig-like" evidence="14">
    <location>
        <begin position="17"/>
        <end position="107"/>
    </location>
</feature>
<dbReference type="Pfam" id="PF24902">
    <property type="entry name" value="Ig_NUP210_9th"/>
    <property type="match status" value="1"/>
</dbReference>
<feature type="domain" description="NUP210 Ig-like" evidence="19">
    <location>
        <begin position="1138"/>
        <end position="1250"/>
    </location>
</feature>
<evidence type="ECO:0000256" key="8">
    <source>
        <dbReference type="ARBA" id="ARBA00023242"/>
    </source>
</evidence>
<dbReference type="SUPFAM" id="SSF49373">
    <property type="entry name" value="Invasin/intimin cell-adhesion fragments"/>
    <property type="match status" value="1"/>
</dbReference>
<evidence type="ECO:0000256" key="4">
    <source>
        <dbReference type="ARBA" id="ARBA00022729"/>
    </source>
</evidence>
<feature type="domain" description="NUP210 Ig-like" evidence="12">
    <location>
        <begin position="1342"/>
        <end position="1442"/>
    </location>
</feature>
<dbReference type="Pfam" id="PF25354">
    <property type="entry name" value="Ig_NUP210_16th"/>
    <property type="match status" value="1"/>
</dbReference>
<keyword evidence="6 9" id="KW-0472">Membrane</keyword>
<evidence type="ECO:0000259" key="17">
    <source>
        <dbReference type="Pfam" id="PF24935"/>
    </source>
</evidence>
<dbReference type="InterPro" id="IPR055096">
    <property type="entry name" value="Ig_NUP210_1st"/>
</dbReference>
<evidence type="ECO:0000259" key="11">
    <source>
        <dbReference type="Pfam" id="PF22957"/>
    </source>
</evidence>
<keyword evidence="21" id="KW-1185">Reference proteome</keyword>
<evidence type="ECO:0008006" key="22">
    <source>
        <dbReference type="Google" id="ProtNLM"/>
    </source>
</evidence>
<dbReference type="InterPro" id="IPR055094">
    <property type="entry name" value="NUP210_Ig15"/>
</dbReference>
<dbReference type="PANTHER" id="PTHR23019:SF0">
    <property type="entry name" value="NUCLEAR PORE MEMBRANE GLYCOPROTEIN 210"/>
    <property type="match status" value="1"/>
</dbReference>
<feature type="domain" description="NUP210 Ig-like" evidence="13">
    <location>
        <begin position="233"/>
        <end position="328"/>
    </location>
</feature>
<dbReference type="GO" id="GO:0005643">
    <property type="term" value="C:nuclear pore"/>
    <property type="evidence" value="ECO:0007669"/>
    <property type="project" value="TreeGrafter"/>
</dbReference>
<evidence type="ECO:0000313" key="20">
    <source>
        <dbReference type="EMBL" id="KAK7583996.1"/>
    </source>
</evidence>
<dbReference type="Pfam" id="PF22963">
    <property type="entry name" value="Ig_NUP210_3rd"/>
    <property type="match status" value="1"/>
</dbReference>
<evidence type="ECO:0000256" key="9">
    <source>
        <dbReference type="SAM" id="Phobius"/>
    </source>
</evidence>
<feature type="signal peptide" evidence="10">
    <location>
        <begin position="1"/>
        <end position="16"/>
    </location>
</feature>
<evidence type="ECO:0000259" key="18">
    <source>
        <dbReference type="Pfam" id="PF25354"/>
    </source>
</evidence>
<dbReference type="InterPro" id="IPR055097">
    <property type="entry name" value="Ig_NUP210_2nd"/>
</dbReference>
<evidence type="ECO:0000256" key="6">
    <source>
        <dbReference type="ARBA" id="ARBA00023136"/>
    </source>
</evidence>
<evidence type="ECO:0000256" key="2">
    <source>
        <dbReference type="ARBA" id="ARBA00007313"/>
    </source>
</evidence>
<dbReference type="InterPro" id="IPR057586">
    <property type="entry name" value="Ig_NUP210_16th"/>
</dbReference>
<dbReference type="InterPro" id="IPR056898">
    <property type="entry name" value="Ig_NUP210_6th"/>
</dbReference>
<evidence type="ECO:0000259" key="19">
    <source>
        <dbReference type="Pfam" id="PF26181"/>
    </source>
</evidence>
<sequence>MKLPLLLLCLCASVLSSKLKLPRVLLPLLKFSSTNFTVEFSGSGCYQWTLSRLDIIQIIPLNLNKQLDCSSEVILSTITKEFTRNTAIVLVEEVSTKETFRFDVIVDVISSLNIVTHTRQLFVEESPEIFEVRAYDDQGNEFSTLEGIQFSWTISSGGRSDVSGKHNAIRFINFKDSSYEIPKSIQRLNNEGLMGHLILLEGVKTGTANVSVELSQYEYRHVPPAVVQLNVIANLIIEPSDTYILQGDVIRYKLIQMKNGRFVEVPLPSAQYSLIIEDDSVAKQIRPWAVESLKIGQTKLILSDINSKMSDADAAAYLPSVTLNVVSPAFMNLVLLPHKNWITTIHQPNAIIAEIYDSENHKLYLGLYAIVKIDFDSGFKALERTENGSYVDGYANEVGTIHVTGELSNVRTNDKVMIPLNRVSAEADILVYPNLAIAPPAIALPWDPVESPKSTYQLTATGGDGLYQWSIADQQVALVTQNGIVKPRKVGDTEVFVAIQKNPALQTSAKITVAPPVGLKIVYSSVEAELGSPVYLAVALYYKTDMLGGRTTALFTDCSQFPFNVDINSQDFFRNTSASKSTPENACATIAIVGNRPGTATVTVSYQVNSTLFEDTAIISVYQPLRVISPETSKTVLTVGARRYVVITGGPFPNPGGDGHTLIIDYDKSAVSLEHVDEEANSERIYMVTCRAISQSRVLFKVVGKSYAGVDAESSTHELFVACARPKSIRLEIAELAGQGCPLAYRQKRVVLNNKAIVVKTVVLDEAGNTFDNATSLEVRWTVSQEDLVRIQFQSVLKLRDDDRGRYREPMYHYQTLMPNSKIGTVDLTATVLGYHKYLLKKLRIDWESNELKIVANQMEDTIALTLANSVHVSSEFLSVFNHPLNLAKLYITDGSGFFKVSSSESDAARVRYHENAKSVEIVPVLPGTFSLTIKDECLNSDPLRVSVFVRTVTRIEVDLMDKIEISKSVRAVLRLFDSEGNAITEKNMLNLTSEMDADVVTVDCSETVKSSSERITCMVTGRELGITNLVFRAGSEQVVVRSAPIRVQVYPPLQIVPRNVTLIPGAVLQLMAKGGPQPDCVIEYSTNSDVIVMDGVGNVLGNEVGECVVVGRAVGVRADGEKVVYSEDTVRVNVVYLEGIRVSVPLLKIKAGAKMPVWVEGIPEQIGPLVLASLQSPMLYKWDVSSPDLAQVYNIVDEIGVKVADSDKVSMRLKTLKSGRVVVSVTIVAPSNVIRFGHKGVFKDSVSVEIFDELKIVNDLSQPMLFAPNIKYRMKTNKDRVARVTYKTVNDEFGANSLFEVDRKGLLVTHNKYGIGHLEVTSVEDNDFVQVRRVPLKISRVQYMMLNILPELRVSSDSSVGGLPKGAKLQFYVSYYDNEGNEFSGTNANVKFRLNKADKLRITQSENDQNLVLELLDVGTTAIKIYDYDSSITPDIVRLNVLAYVQPDRMKLIVGDAICFTAPTINVDNHECSWNSSDDKSLEINKKTGLGVAKSKQSNVVISYQCTNNLQIVTTADVYSLQKIEIIASGISNISNNGKRYIIPLHLRNDADDPLMWRMNDLPWEKGCMKEGNVFFYPYECSMRCSPEGSVPDMESIFKIYPKYDFSSGHTCVIESTESIIPLTSHTELNVIVKVSWNRYESTSIKIPFKPAINVVNKKLSISDQDPVSTLRISGSPLILSQLQILPSNAKYIAIVEETSDIKSVAKYSVYLKHAYLKESLDASQTLSVWVISESTDQNITVPIGVNVNVGHYVTPDHFTDQVTYYVNEYAFFVVVSLVIGFLVIFVANMSHDRSQLSSPGLSPTSHCSYKQPSFNEIKMIYGRSDERMLRSRRN</sequence>
<evidence type="ECO:0000256" key="5">
    <source>
        <dbReference type="ARBA" id="ARBA00022989"/>
    </source>
</evidence>
<evidence type="ECO:0000256" key="3">
    <source>
        <dbReference type="ARBA" id="ARBA00022692"/>
    </source>
</evidence>
<keyword evidence="3 9" id="KW-0812">Transmembrane</keyword>
<dbReference type="InterPro" id="IPR045197">
    <property type="entry name" value="NUP210-like"/>
</dbReference>
<dbReference type="PANTHER" id="PTHR23019">
    <property type="entry name" value="NUCLEAR PORE MEMBRANE GLYCOPROTEIN GP210-RELATED"/>
    <property type="match status" value="1"/>
</dbReference>
<proteinExistence type="inferred from homology"/>
<feature type="domain" description="NUP210 C-terminal Ig-like" evidence="11">
    <location>
        <begin position="1535"/>
        <end position="1684"/>
    </location>
</feature>
<comment type="subcellular location">
    <subcellularLocation>
        <location evidence="1">Nucleus membrane</location>
        <topology evidence="1">Single-pass membrane protein</topology>
    </subcellularLocation>
</comment>
<keyword evidence="4 10" id="KW-0732">Signal</keyword>
<reference evidence="20 21" key="1">
    <citation type="submission" date="2024-03" db="EMBL/GenBank/DDBJ databases">
        <title>Adaptation during the transition from Ophiocordyceps entomopathogen to insect associate is accompanied by gene loss and intensified selection.</title>
        <authorList>
            <person name="Ward C.M."/>
            <person name="Onetto C.A."/>
            <person name="Borneman A.R."/>
        </authorList>
    </citation>
    <scope>NUCLEOTIDE SEQUENCE [LARGE SCALE GENOMIC DNA]</scope>
    <source>
        <strain evidence="20">AWRI1</strain>
        <tissue evidence="20">Single Adult Female</tissue>
    </source>
</reference>
<dbReference type="Pfam" id="PF22969">
    <property type="entry name" value="Ig_NUP210_2nd"/>
    <property type="match status" value="1"/>
</dbReference>
<evidence type="ECO:0000256" key="7">
    <source>
        <dbReference type="ARBA" id="ARBA00023180"/>
    </source>
</evidence>
<feature type="domain" description="NUP210 Ig-like" evidence="16">
    <location>
        <begin position="876"/>
        <end position="949"/>
    </location>
</feature>
<feature type="domain" description="NUP210 Ig-like" evidence="17">
    <location>
        <begin position="521"/>
        <end position="607"/>
    </location>
</feature>
<feature type="domain" description="NUP210 Ig-like" evidence="18">
    <location>
        <begin position="1448"/>
        <end position="1511"/>
    </location>
</feature>
<dbReference type="Pfam" id="PF22957">
    <property type="entry name" value="NUP210_Ig"/>
    <property type="match status" value="1"/>
</dbReference>
<dbReference type="Pfam" id="PF22967">
    <property type="entry name" value="Ig_NUP210_1st"/>
    <property type="match status" value="1"/>
</dbReference>
<accession>A0AAN9Y282</accession>
<evidence type="ECO:0000256" key="10">
    <source>
        <dbReference type="SAM" id="SignalP"/>
    </source>
</evidence>
<evidence type="ECO:0000313" key="21">
    <source>
        <dbReference type="Proteomes" id="UP001367676"/>
    </source>
</evidence>
<comment type="similarity">
    <text evidence="2">Belongs to the NUP210 family.</text>
</comment>
<dbReference type="InterPro" id="IPR055095">
    <property type="entry name" value="NUP210_Ig_C"/>
</dbReference>